<dbReference type="KEGG" id="peu:105115081"/>
<feature type="domain" description="Protein kinase" evidence="20">
    <location>
        <begin position="976"/>
        <end position="1254"/>
    </location>
</feature>
<evidence type="ECO:0000256" key="1">
    <source>
        <dbReference type="ARBA" id="ARBA00004167"/>
    </source>
</evidence>
<protein>
    <recommendedName>
        <fullName evidence="2">non-specific serine/threonine protein kinase</fullName>
        <ecNumber evidence="2">2.7.11.1</ecNumber>
    </recommendedName>
</protein>
<dbReference type="PANTHER" id="PTHR27002:SF679">
    <property type="entry name" value="CYSTEINE-RICH RECEPTOR-LIKE PROTEIN KINASE 10 ISOFORM X1"/>
    <property type="match status" value="1"/>
</dbReference>
<evidence type="ECO:0000256" key="16">
    <source>
        <dbReference type="ARBA" id="ARBA00047899"/>
    </source>
</evidence>
<dbReference type="EC" id="2.7.11.1" evidence="2"/>
<evidence type="ECO:0000256" key="11">
    <source>
        <dbReference type="ARBA" id="ARBA00022989"/>
    </source>
</evidence>
<feature type="domain" description="Gnk2-homologous" evidence="21">
    <location>
        <begin position="140"/>
        <end position="247"/>
    </location>
</feature>
<dbReference type="SMART" id="SM00220">
    <property type="entry name" value="S_TKc"/>
    <property type="match status" value="2"/>
</dbReference>
<dbReference type="RefSeq" id="XP_011010161.1">
    <property type="nucleotide sequence ID" value="XM_011011859.1"/>
</dbReference>
<feature type="domain" description="Protein kinase" evidence="20">
    <location>
        <begin position="306"/>
        <end position="584"/>
    </location>
</feature>
<dbReference type="GO" id="GO:0005886">
    <property type="term" value="C:plasma membrane"/>
    <property type="evidence" value="ECO:0007669"/>
    <property type="project" value="TreeGrafter"/>
</dbReference>
<dbReference type="Gene3D" id="3.30.200.20">
    <property type="entry name" value="Phosphorylase Kinase, domain 1"/>
    <property type="match status" value="2"/>
</dbReference>
<keyword evidence="9" id="KW-0418">Kinase</keyword>
<dbReference type="Gene3D" id="1.10.510.10">
    <property type="entry name" value="Transferase(Phosphotransferase) domain 1"/>
    <property type="match status" value="2"/>
</dbReference>
<dbReference type="CDD" id="cd23509">
    <property type="entry name" value="Gnk2-like"/>
    <property type="match status" value="4"/>
</dbReference>
<evidence type="ECO:0000256" key="13">
    <source>
        <dbReference type="ARBA" id="ARBA00023157"/>
    </source>
</evidence>
<dbReference type="InterPro" id="IPR000719">
    <property type="entry name" value="Prot_kinase_dom"/>
</dbReference>
<proteinExistence type="predicted"/>
<evidence type="ECO:0000256" key="3">
    <source>
        <dbReference type="ARBA" id="ARBA00022527"/>
    </source>
</evidence>
<dbReference type="InterPro" id="IPR011009">
    <property type="entry name" value="Kinase-like_dom_sf"/>
</dbReference>
<dbReference type="Pfam" id="PF01657">
    <property type="entry name" value="Stress-antifung"/>
    <property type="match status" value="4"/>
</dbReference>
<gene>
    <name evidence="23" type="primary">LOC105115081</name>
</gene>
<feature type="domain" description="Gnk2-homologous" evidence="21">
    <location>
        <begin position="654"/>
        <end position="756"/>
    </location>
</feature>
<sequence length="1290" mass="145204">MDHNFLSDAKTIQLLLLLYFSIANLLNLAYADPPYSFCSNTSPYVANSPFQNNLKSLMSYLASNASVSNQYHAYAGNDPDIVYAQYMCYNYITNERCSACIDAASQDIMQLCPNNRDAAVWEELCQLRFSNQNFLGLLDFLGNIPLPNRKTIENPEQFVSAMNESFSNLTEKAAFDPAQNMYATRKLALSDRETLYALGQCTTDLSFHDCNTCLQVAIQNISTCCYVSRGARLLSRSCYFWDELYAFYDGVAEPETRKYEEKGHLAFLQELIKSRGSTFVEDNKVSSKELPWMMDLSVIRAATDNFSVSNKLGQGGFGPVYKGILSDGSEVAVKRLSRSSEQGVKEFKNEVLLIMKLQHKNLVRLLGFCVEEEEKLLVYEFMPNSSLDVFLFDPTKRAALDWSSRIDIINGIAKGMLYLHEDSRLRIIHRDLKASNVLLDNEMNPKISDFGMARIFSSNEDEANTARIVGTYGYMAPEYAMEGLYSTKSDVFSFGVLLLEIISGRKKAVYHQSKCAPSLLAYAWQLWNEGNKAELIDPMLSDSCNADEFSRYMHIGLLCVQEDANDRPTMSSVVLMLKSQNSFLPQPERPAFVGRFMDNLEAAASNFSVNEMTLSDVALNRQEMAYSFPSFEKTIQFLWLCFFISDLLDHARADPPYSVCSNNSNYSANSTFQNNLQILMSSIRSNASVSKLYNTSTGNNLDRIYAQYMCINYITHDSCSTCITAASQDIIQVCPGDKKAVLWEELCQLRYSNQSFLGHLDVSGNIALDNKKDVENPEQFRLVVNETLSDLTKQVAFNASANMYATRQAAFTNTETLYALVQCSTDLSPYDCNTCLRVAMENISSCCDASRGGRVLSRSCYLRYELYAFYEGANESSKSPVPGKSNRRKTWIIIILTVAAALLVVVILGSLIYYHAMRNGIKKWKKQNTRIDRNSNEIGHPNDNDFQLQNFQRDGLNDEESAFMDLASIYAATGNFSDSNLLGQGGFGPVYKGKLSDGKEVAVKRLSAWSEQGTDEFINEVMLIMKLQHKNLVKLLGLCVDGDEKLLVYEFMPNRSLDVFLFDEMERARLNWRTRIGIVNGIAKGILYLHEDSRHRIIHRDLKASNVLLDKDMNPKISDFGMARMFAGSEGEASTARIVGTYGYMAPEYAMEGLYSTKSDVFSFGVLLLEIITGKNNSEFRKSKRAPSLQAYAWQLWNEGKELELIDALMADSCCSDEFSRFMHIGLLCVQEDPCERPPMSSVVSMLKRESSILTQPDRPAFSVGRYADYEVNASNCPINALTISSISPR</sequence>
<dbReference type="FunFam" id="3.30.430.20:FF:000002">
    <property type="entry name" value="Cysteine-rich receptor-like protein kinase 10"/>
    <property type="match status" value="1"/>
</dbReference>
<comment type="subcellular location">
    <subcellularLocation>
        <location evidence="1">Membrane</location>
        <topology evidence="1">Single-pass membrane protein</topology>
    </subcellularLocation>
</comment>
<dbReference type="Gene3D" id="3.30.430.20">
    <property type="entry name" value="Gnk2 domain, C-X8-C-X2-C motif"/>
    <property type="match status" value="4"/>
</dbReference>
<dbReference type="FunFam" id="1.10.510.10:FF:000467">
    <property type="entry name" value="Liguleless narrow1"/>
    <property type="match status" value="1"/>
</dbReference>
<keyword evidence="10" id="KW-0067">ATP-binding</keyword>
<dbReference type="GeneID" id="105115081"/>
<dbReference type="PROSITE" id="PS50011">
    <property type="entry name" value="PROTEIN_KINASE_DOM"/>
    <property type="match status" value="2"/>
</dbReference>
<evidence type="ECO:0000256" key="19">
    <source>
        <dbReference type="SAM" id="SignalP"/>
    </source>
</evidence>
<feature type="chain" id="PRO_5042571467" description="non-specific serine/threonine protein kinase" evidence="19">
    <location>
        <begin position="32"/>
        <end position="1290"/>
    </location>
</feature>
<keyword evidence="3" id="KW-0723">Serine/threonine-protein kinase</keyword>
<evidence type="ECO:0000256" key="10">
    <source>
        <dbReference type="ARBA" id="ARBA00022840"/>
    </source>
</evidence>
<feature type="transmembrane region" description="Helical" evidence="18">
    <location>
        <begin position="891"/>
        <end position="916"/>
    </location>
</feature>
<organism evidence="22 23">
    <name type="scientific">Populus euphratica</name>
    <name type="common">Euphrates poplar</name>
    <dbReference type="NCBI Taxonomy" id="75702"/>
    <lineage>
        <taxon>Eukaryota</taxon>
        <taxon>Viridiplantae</taxon>
        <taxon>Streptophyta</taxon>
        <taxon>Embryophyta</taxon>
        <taxon>Tracheophyta</taxon>
        <taxon>Spermatophyta</taxon>
        <taxon>Magnoliopsida</taxon>
        <taxon>eudicotyledons</taxon>
        <taxon>Gunneridae</taxon>
        <taxon>Pentapetalae</taxon>
        <taxon>rosids</taxon>
        <taxon>fabids</taxon>
        <taxon>Malpighiales</taxon>
        <taxon>Salicaceae</taxon>
        <taxon>Saliceae</taxon>
        <taxon>Populus</taxon>
    </lineage>
</organism>
<evidence type="ECO:0000256" key="14">
    <source>
        <dbReference type="ARBA" id="ARBA00023170"/>
    </source>
</evidence>
<keyword evidence="15" id="KW-0325">Glycoprotein</keyword>
<accession>A0AAJ6TG76</accession>
<dbReference type="PROSITE" id="PS51473">
    <property type="entry name" value="GNK2"/>
    <property type="match status" value="4"/>
</dbReference>
<dbReference type="InterPro" id="IPR001245">
    <property type="entry name" value="Ser-Thr/Tyr_kinase_cat_dom"/>
</dbReference>
<keyword evidence="11 18" id="KW-1133">Transmembrane helix</keyword>
<dbReference type="FunFam" id="1.10.510.10:FF:000060">
    <property type="entry name" value="G-type lectin S-receptor-like serine/threonine-protein kinase"/>
    <property type="match status" value="1"/>
</dbReference>
<evidence type="ECO:0000256" key="12">
    <source>
        <dbReference type="ARBA" id="ARBA00023136"/>
    </source>
</evidence>
<evidence type="ECO:0000259" key="21">
    <source>
        <dbReference type="PROSITE" id="PS51473"/>
    </source>
</evidence>
<evidence type="ECO:0000256" key="5">
    <source>
        <dbReference type="ARBA" id="ARBA00022692"/>
    </source>
</evidence>
<keyword evidence="14" id="KW-0675">Receptor</keyword>
<evidence type="ECO:0000256" key="9">
    <source>
        <dbReference type="ARBA" id="ARBA00022777"/>
    </source>
</evidence>
<evidence type="ECO:0000256" key="17">
    <source>
        <dbReference type="ARBA" id="ARBA00048679"/>
    </source>
</evidence>
<feature type="domain" description="Gnk2-homologous" evidence="21">
    <location>
        <begin position="32"/>
        <end position="134"/>
    </location>
</feature>
<dbReference type="Proteomes" id="UP000694918">
    <property type="component" value="Unplaced"/>
</dbReference>
<dbReference type="SUPFAM" id="SSF56112">
    <property type="entry name" value="Protein kinase-like (PK-like)"/>
    <property type="match status" value="2"/>
</dbReference>
<comment type="catalytic activity">
    <reaction evidence="16">
        <text>L-threonyl-[protein] + ATP = O-phospho-L-threonyl-[protein] + ADP + H(+)</text>
        <dbReference type="Rhea" id="RHEA:46608"/>
        <dbReference type="Rhea" id="RHEA-COMP:11060"/>
        <dbReference type="Rhea" id="RHEA-COMP:11605"/>
        <dbReference type="ChEBI" id="CHEBI:15378"/>
        <dbReference type="ChEBI" id="CHEBI:30013"/>
        <dbReference type="ChEBI" id="CHEBI:30616"/>
        <dbReference type="ChEBI" id="CHEBI:61977"/>
        <dbReference type="ChEBI" id="CHEBI:456216"/>
        <dbReference type="EC" id="2.7.11.1"/>
    </reaction>
</comment>
<keyword evidence="7" id="KW-0677">Repeat</keyword>
<feature type="domain" description="Gnk2-homologous" evidence="21">
    <location>
        <begin position="762"/>
        <end position="869"/>
    </location>
</feature>
<dbReference type="CDD" id="cd14066">
    <property type="entry name" value="STKc_IRAK"/>
    <property type="match status" value="2"/>
</dbReference>
<evidence type="ECO:0000256" key="6">
    <source>
        <dbReference type="ARBA" id="ARBA00022729"/>
    </source>
</evidence>
<evidence type="ECO:0000313" key="22">
    <source>
        <dbReference type="Proteomes" id="UP000694918"/>
    </source>
</evidence>
<feature type="signal peptide" evidence="19">
    <location>
        <begin position="1"/>
        <end position="31"/>
    </location>
</feature>
<comment type="catalytic activity">
    <reaction evidence="17">
        <text>L-seryl-[protein] + ATP = O-phospho-L-seryl-[protein] + ADP + H(+)</text>
        <dbReference type="Rhea" id="RHEA:17989"/>
        <dbReference type="Rhea" id="RHEA-COMP:9863"/>
        <dbReference type="Rhea" id="RHEA-COMP:11604"/>
        <dbReference type="ChEBI" id="CHEBI:15378"/>
        <dbReference type="ChEBI" id="CHEBI:29999"/>
        <dbReference type="ChEBI" id="CHEBI:30616"/>
        <dbReference type="ChEBI" id="CHEBI:83421"/>
        <dbReference type="ChEBI" id="CHEBI:456216"/>
        <dbReference type="EC" id="2.7.11.1"/>
    </reaction>
</comment>
<keyword evidence="22" id="KW-1185">Reference proteome</keyword>
<evidence type="ECO:0000256" key="8">
    <source>
        <dbReference type="ARBA" id="ARBA00022741"/>
    </source>
</evidence>
<keyword evidence="12 18" id="KW-0472">Membrane</keyword>
<dbReference type="InterPro" id="IPR002902">
    <property type="entry name" value="GNK2"/>
</dbReference>
<dbReference type="FunFam" id="3.30.200.20:FF:000195">
    <property type="entry name" value="G-type lectin S-receptor-like serine/threonine-protein kinase"/>
    <property type="match status" value="2"/>
</dbReference>
<reference evidence="23" key="1">
    <citation type="submission" date="2025-08" db="UniProtKB">
        <authorList>
            <consortium name="RefSeq"/>
        </authorList>
    </citation>
    <scope>IDENTIFICATION</scope>
</reference>
<evidence type="ECO:0000259" key="20">
    <source>
        <dbReference type="PROSITE" id="PS50011"/>
    </source>
</evidence>
<dbReference type="GO" id="GO:0004674">
    <property type="term" value="F:protein serine/threonine kinase activity"/>
    <property type="evidence" value="ECO:0007669"/>
    <property type="project" value="UniProtKB-KW"/>
</dbReference>
<keyword evidence="8" id="KW-0547">Nucleotide-binding</keyword>
<keyword evidence="5 18" id="KW-0812">Transmembrane</keyword>
<evidence type="ECO:0000256" key="4">
    <source>
        <dbReference type="ARBA" id="ARBA00022679"/>
    </source>
</evidence>
<keyword evidence="6 19" id="KW-0732">Signal</keyword>
<dbReference type="GO" id="GO:0005524">
    <property type="term" value="F:ATP binding"/>
    <property type="evidence" value="ECO:0007669"/>
    <property type="project" value="UniProtKB-KW"/>
</dbReference>
<keyword evidence="13" id="KW-1015">Disulfide bond</keyword>
<evidence type="ECO:0000256" key="18">
    <source>
        <dbReference type="SAM" id="Phobius"/>
    </source>
</evidence>
<keyword evidence="4" id="KW-0808">Transferase</keyword>
<name>A0AAJ6TG76_POPEU</name>
<dbReference type="InterPro" id="IPR038408">
    <property type="entry name" value="GNK2_sf"/>
</dbReference>
<evidence type="ECO:0000256" key="2">
    <source>
        <dbReference type="ARBA" id="ARBA00012513"/>
    </source>
</evidence>
<dbReference type="Pfam" id="PF07714">
    <property type="entry name" value="PK_Tyr_Ser-Thr"/>
    <property type="match status" value="2"/>
</dbReference>
<dbReference type="PANTHER" id="PTHR27002">
    <property type="entry name" value="RECEPTOR-LIKE SERINE/THREONINE-PROTEIN KINASE SD1-8"/>
    <property type="match status" value="1"/>
</dbReference>
<dbReference type="PROSITE" id="PS00108">
    <property type="entry name" value="PROTEIN_KINASE_ST"/>
    <property type="match status" value="2"/>
</dbReference>
<evidence type="ECO:0000256" key="7">
    <source>
        <dbReference type="ARBA" id="ARBA00022737"/>
    </source>
</evidence>
<evidence type="ECO:0000313" key="23">
    <source>
        <dbReference type="RefSeq" id="XP_011010161.1"/>
    </source>
</evidence>
<evidence type="ECO:0000256" key="15">
    <source>
        <dbReference type="ARBA" id="ARBA00023180"/>
    </source>
</evidence>
<dbReference type="InterPro" id="IPR008271">
    <property type="entry name" value="Ser/Thr_kinase_AS"/>
</dbReference>